<dbReference type="Pfam" id="PF00743">
    <property type="entry name" value="FMO-like"/>
    <property type="match status" value="1"/>
</dbReference>
<evidence type="ECO:0000256" key="7">
    <source>
        <dbReference type="ARBA" id="ARBA00023033"/>
    </source>
</evidence>
<accession>Q1YQY5</accession>
<dbReference type="SUPFAM" id="SSF51905">
    <property type="entry name" value="FAD/NAD(P)-binding domain"/>
    <property type="match status" value="2"/>
</dbReference>
<dbReference type="STRING" id="314287.GB2207_04264"/>
<keyword evidence="3" id="KW-0285">Flavoprotein</keyword>
<protein>
    <submittedName>
        <fullName evidence="8">Putative monooxygenase</fullName>
    </submittedName>
</protein>
<proteinExistence type="inferred from homology"/>
<dbReference type="EMBL" id="AAPI01000005">
    <property type="protein sequence ID" value="EAS46823.1"/>
    <property type="molecule type" value="Genomic_DNA"/>
</dbReference>
<gene>
    <name evidence="8" type="ORF">GB2207_04264</name>
</gene>
<evidence type="ECO:0000256" key="3">
    <source>
        <dbReference type="ARBA" id="ARBA00022630"/>
    </source>
</evidence>
<dbReference type="eggNOG" id="COG2072">
    <property type="taxonomic scope" value="Bacteria"/>
</dbReference>
<keyword evidence="7 8" id="KW-0503">Monooxygenase</keyword>
<evidence type="ECO:0000256" key="4">
    <source>
        <dbReference type="ARBA" id="ARBA00022827"/>
    </source>
</evidence>
<keyword evidence="9" id="KW-1185">Reference proteome</keyword>
<dbReference type="InterPro" id="IPR036188">
    <property type="entry name" value="FAD/NAD-bd_sf"/>
</dbReference>
<evidence type="ECO:0000256" key="1">
    <source>
        <dbReference type="ARBA" id="ARBA00001974"/>
    </source>
</evidence>
<evidence type="ECO:0000256" key="6">
    <source>
        <dbReference type="ARBA" id="ARBA00023002"/>
    </source>
</evidence>
<evidence type="ECO:0000313" key="9">
    <source>
        <dbReference type="Proteomes" id="UP000005555"/>
    </source>
</evidence>
<keyword evidence="6" id="KW-0560">Oxidoreductase</keyword>
<name>Q1YQY5_9GAMM</name>
<comment type="caution">
    <text evidence="8">The sequence shown here is derived from an EMBL/GenBank/DDBJ whole genome shotgun (WGS) entry which is preliminary data.</text>
</comment>
<dbReference type="GO" id="GO:0050660">
    <property type="term" value="F:flavin adenine dinucleotide binding"/>
    <property type="evidence" value="ECO:0007669"/>
    <property type="project" value="InterPro"/>
</dbReference>
<evidence type="ECO:0000256" key="2">
    <source>
        <dbReference type="ARBA" id="ARBA00010139"/>
    </source>
</evidence>
<evidence type="ECO:0000256" key="5">
    <source>
        <dbReference type="ARBA" id="ARBA00022857"/>
    </source>
</evidence>
<dbReference type="InterPro" id="IPR050775">
    <property type="entry name" value="FAD-binding_Monooxygenases"/>
</dbReference>
<organism evidence="8 9">
    <name type="scientific">gamma proteobacterium HTCC2207</name>
    <dbReference type="NCBI Taxonomy" id="314287"/>
    <lineage>
        <taxon>Bacteria</taxon>
        <taxon>Pseudomonadati</taxon>
        <taxon>Pseudomonadota</taxon>
        <taxon>Gammaproteobacteria</taxon>
        <taxon>Cellvibrionales</taxon>
        <taxon>Porticoccaceae</taxon>
        <taxon>SAR92 clade</taxon>
    </lineage>
</organism>
<dbReference type="Proteomes" id="UP000005555">
    <property type="component" value="Unassembled WGS sequence"/>
</dbReference>
<keyword evidence="5" id="KW-0521">NADP</keyword>
<dbReference type="Gene3D" id="3.50.50.60">
    <property type="entry name" value="FAD/NAD(P)-binding domain"/>
    <property type="match status" value="2"/>
</dbReference>
<sequence>MAIADKKSDHVDMVIVGAGFAGMYMLYGARENGLSVRCFEAGDGVGGTWYWNRYPGARVDIECLEYSYSFSEELQNEWNWTERYAGQPELLDYANHVADRYNMRDDITFETRVVSTIFNEDTQRWTVTTDSGEVVSAKFCVMATGLISAPVEPDFEGLENYTGEQYMTSRWPKEKIDFSGKRVGVVGTGSSGIQVISEVAQDVGELFVFQRTPAYTIPLQNRESDPTQTAKIKQNYGELRELEKQSFAGFTMMHSDLSPLPTLSALEVTAEERDAEYEDRWASGGLSPYYAYVDTIMDEESNQTLGDFAIKKMKERVNDPVTAEKLSPDYAILTRRLSPETNYLESFNQDNVHLVDLLESPLERITEKGIVVGGEEIELDVIIFATGFDVMTGAMDRIDIRGREGQSLKERWSGGLTSYLGMMTHGFPNYFWVNGPHSPFYNPILLAEYQGDLIFNAAKQLDDLGKDCLEAKADAEDDWVDLTNTIGDMTLFPKSNNYYMGDNIPGKPRRVVFFLGGFVAYEEQCTAGYADLSGFLLS</sequence>
<dbReference type="AlphaFoldDB" id="Q1YQY5"/>
<dbReference type="PANTHER" id="PTHR43098:SF3">
    <property type="entry name" value="L-ORNITHINE N(5)-MONOOXYGENASE-RELATED"/>
    <property type="match status" value="1"/>
</dbReference>
<comment type="similarity">
    <text evidence="2">Belongs to the FAD-binding monooxygenase family.</text>
</comment>
<keyword evidence="4" id="KW-0274">FAD</keyword>
<comment type="cofactor">
    <cofactor evidence="1">
        <name>FAD</name>
        <dbReference type="ChEBI" id="CHEBI:57692"/>
    </cofactor>
</comment>
<reference evidence="8 9" key="1">
    <citation type="submission" date="2006-03" db="EMBL/GenBank/DDBJ databases">
        <authorList>
            <person name="Giovannoni S.J."/>
            <person name="Cho J.-C."/>
            <person name="Ferriera S."/>
            <person name="Johnson J."/>
            <person name="Kravitz S."/>
            <person name="Halpern A."/>
            <person name="Remington K."/>
            <person name="Beeson K."/>
            <person name="Tran B."/>
            <person name="Rogers Y.-H."/>
            <person name="Friedman R."/>
            <person name="Venter J.C."/>
        </authorList>
    </citation>
    <scope>NUCLEOTIDE SEQUENCE [LARGE SCALE GENOMIC DNA]</scope>
    <source>
        <strain evidence="8 9">HTCC2207</strain>
    </source>
</reference>
<dbReference type="InterPro" id="IPR020946">
    <property type="entry name" value="Flavin_mOase-like"/>
</dbReference>
<evidence type="ECO:0000313" key="8">
    <source>
        <dbReference type="EMBL" id="EAS46823.1"/>
    </source>
</evidence>
<dbReference type="PANTHER" id="PTHR43098">
    <property type="entry name" value="L-ORNITHINE N(5)-MONOOXYGENASE-RELATED"/>
    <property type="match status" value="1"/>
</dbReference>
<dbReference type="GO" id="GO:0050661">
    <property type="term" value="F:NADP binding"/>
    <property type="evidence" value="ECO:0007669"/>
    <property type="project" value="InterPro"/>
</dbReference>
<dbReference type="HOGENOM" id="CLU_006937_8_1_6"/>
<dbReference type="OrthoDB" id="9766402at2"/>
<dbReference type="GO" id="GO:0004499">
    <property type="term" value="F:N,N-dimethylaniline monooxygenase activity"/>
    <property type="evidence" value="ECO:0007669"/>
    <property type="project" value="InterPro"/>
</dbReference>